<comment type="caution">
    <text evidence="2">The sequence shown here is derived from an EMBL/GenBank/DDBJ whole genome shotgun (WGS) entry which is preliminary data.</text>
</comment>
<proteinExistence type="predicted"/>
<dbReference type="OrthoDB" id="996966at2759"/>
<reference evidence="2 3" key="1">
    <citation type="journal article" date="2021" name="bioRxiv">
        <title>The Gossypium anomalum genome as a resource for cotton improvement and evolutionary analysis of hybrid incompatibility.</title>
        <authorList>
            <person name="Grover C.E."/>
            <person name="Yuan D."/>
            <person name="Arick M.A."/>
            <person name="Miller E.R."/>
            <person name="Hu G."/>
            <person name="Peterson D.G."/>
            <person name="Wendel J.F."/>
            <person name="Udall J.A."/>
        </authorList>
    </citation>
    <scope>NUCLEOTIDE SEQUENCE [LARGE SCALE GENOMIC DNA]</scope>
    <source>
        <strain evidence="2">JFW-Udall</strain>
        <tissue evidence="2">Leaf</tissue>
    </source>
</reference>
<feature type="region of interest" description="Disordered" evidence="1">
    <location>
        <begin position="1"/>
        <end position="61"/>
    </location>
</feature>
<evidence type="ECO:0000313" key="2">
    <source>
        <dbReference type="EMBL" id="KAG8479499.1"/>
    </source>
</evidence>
<organism evidence="2 3">
    <name type="scientific">Gossypium anomalum</name>
    <dbReference type="NCBI Taxonomy" id="47600"/>
    <lineage>
        <taxon>Eukaryota</taxon>
        <taxon>Viridiplantae</taxon>
        <taxon>Streptophyta</taxon>
        <taxon>Embryophyta</taxon>
        <taxon>Tracheophyta</taxon>
        <taxon>Spermatophyta</taxon>
        <taxon>Magnoliopsida</taxon>
        <taxon>eudicotyledons</taxon>
        <taxon>Gunneridae</taxon>
        <taxon>Pentapetalae</taxon>
        <taxon>rosids</taxon>
        <taxon>malvids</taxon>
        <taxon>Malvales</taxon>
        <taxon>Malvaceae</taxon>
        <taxon>Malvoideae</taxon>
        <taxon>Gossypium</taxon>
    </lineage>
</organism>
<gene>
    <name evidence="2" type="ORF">CXB51_029299</name>
</gene>
<keyword evidence="3" id="KW-1185">Reference proteome</keyword>
<dbReference type="Proteomes" id="UP000701853">
    <property type="component" value="Chromosome 11"/>
</dbReference>
<feature type="compositionally biased region" description="Polar residues" evidence="1">
    <location>
        <begin position="31"/>
        <end position="44"/>
    </location>
</feature>
<dbReference type="AlphaFoldDB" id="A0A8J6CP42"/>
<name>A0A8J6CP42_9ROSI</name>
<evidence type="ECO:0000313" key="3">
    <source>
        <dbReference type="Proteomes" id="UP000701853"/>
    </source>
</evidence>
<dbReference type="EMBL" id="JAHUZN010000011">
    <property type="protein sequence ID" value="KAG8479499.1"/>
    <property type="molecule type" value="Genomic_DNA"/>
</dbReference>
<evidence type="ECO:0000256" key="1">
    <source>
        <dbReference type="SAM" id="MobiDB-lite"/>
    </source>
</evidence>
<accession>A0A8J6CP42</accession>
<protein>
    <submittedName>
        <fullName evidence="2">Uncharacterized protein</fullName>
    </submittedName>
</protein>
<sequence>MLSILPSTLRKPPGRPTKVKRHKVGIHNQVVAPNQQETTPTHQQDVAPRGNLPFKRKPITV</sequence>